<dbReference type="EMBL" id="CATQJA010002578">
    <property type="protein sequence ID" value="CAJ0571685.1"/>
    <property type="molecule type" value="Genomic_DNA"/>
</dbReference>
<dbReference type="Proteomes" id="UP001177023">
    <property type="component" value="Unassembled WGS sequence"/>
</dbReference>
<feature type="transmembrane region" description="Helical" evidence="2">
    <location>
        <begin position="67"/>
        <end position="87"/>
    </location>
</feature>
<protein>
    <submittedName>
        <fullName evidence="3">Uncharacterized protein</fullName>
    </submittedName>
</protein>
<comment type="caution">
    <text evidence="3">The sequence shown here is derived from an EMBL/GenBank/DDBJ whole genome shotgun (WGS) entry which is preliminary data.</text>
</comment>
<evidence type="ECO:0000313" key="4">
    <source>
        <dbReference type="Proteomes" id="UP001177023"/>
    </source>
</evidence>
<feature type="non-terminal residue" evidence="3">
    <location>
        <position position="88"/>
    </location>
</feature>
<organism evidence="3 4">
    <name type="scientific">Mesorhabditis spiculigera</name>
    <dbReference type="NCBI Taxonomy" id="96644"/>
    <lineage>
        <taxon>Eukaryota</taxon>
        <taxon>Metazoa</taxon>
        <taxon>Ecdysozoa</taxon>
        <taxon>Nematoda</taxon>
        <taxon>Chromadorea</taxon>
        <taxon>Rhabditida</taxon>
        <taxon>Rhabditina</taxon>
        <taxon>Rhabditomorpha</taxon>
        <taxon>Rhabditoidea</taxon>
        <taxon>Rhabditidae</taxon>
        <taxon>Mesorhabditinae</taxon>
        <taxon>Mesorhabditis</taxon>
    </lineage>
</organism>
<evidence type="ECO:0000256" key="2">
    <source>
        <dbReference type="SAM" id="Phobius"/>
    </source>
</evidence>
<evidence type="ECO:0000256" key="1">
    <source>
        <dbReference type="SAM" id="MobiDB-lite"/>
    </source>
</evidence>
<feature type="region of interest" description="Disordered" evidence="1">
    <location>
        <begin position="1"/>
        <end position="34"/>
    </location>
</feature>
<gene>
    <name evidence="3" type="ORF">MSPICULIGERA_LOCUS10085</name>
</gene>
<accession>A0AA36CN67</accession>
<keyword evidence="2" id="KW-0472">Membrane</keyword>
<sequence length="88" mass="9822">MLFVRETHHPNRVGEYGPDLGAASTSSSSDPSITTTRSTANLVVLGWQHFVGLYRSMQEVLFRKRRGWIRFCVITSLALSAVELIVLS</sequence>
<evidence type="ECO:0000313" key="3">
    <source>
        <dbReference type="EMBL" id="CAJ0571685.1"/>
    </source>
</evidence>
<keyword evidence="2" id="KW-1133">Transmembrane helix</keyword>
<dbReference type="AlphaFoldDB" id="A0AA36CN67"/>
<keyword evidence="2" id="KW-0812">Transmembrane</keyword>
<reference evidence="3" key="1">
    <citation type="submission" date="2023-06" db="EMBL/GenBank/DDBJ databases">
        <authorList>
            <person name="Delattre M."/>
        </authorList>
    </citation>
    <scope>NUCLEOTIDE SEQUENCE</scope>
    <source>
        <strain evidence="3">AF72</strain>
    </source>
</reference>
<keyword evidence="4" id="KW-1185">Reference proteome</keyword>
<name>A0AA36CN67_9BILA</name>
<proteinExistence type="predicted"/>
<feature type="compositionally biased region" description="Low complexity" evidence="1">
    <location>
        <begin position="24"/>
        <end position="34"/>
    </location>
</feature>